<dbReference type="InterPro" id="IPR036397">
    <property type="entry name" value="RNaseH_sf"/>
</dbReference>
<dbReference type="Pfam" id="PF00929">
    <property type="entry name" value="RNase_T"/>
    <property type="match status" value="1"/>
</dbReference>
<comment type="caution">
    <text evidence="7">The sequence shown here is derived from an EMBL/GenBank/DDBJ whole genome shotgun (WGS) entry which is preliminary data.</text>
</comment>
<keyword evidence="2 5" id="KW-0540">Nuclease</keyword>
<keyword evidence="5" id="KW-0963">Cytoplasm</keyword>
<accession>A0ABP8LFP6</accession>
<proteinExistence type="inferred from homology"/>
<gene>
    <name evidence="5 7" type="primary">orn</name>
    <name evidence="7" type="ORF">GCM10023090_26110</name>
</gene>
<dbReference type="NCBIfam" id="NF003765">
    <property type="entry name" value="PRK05359.1"/>
    <property type="match status" value="1"/>
</dbReference>
<protein>
    <recommendedName>
        <fullName evidence="5">Oligoribonuclease</fullName>
        <ecNumber evidence="5">3.1.-.-</ecNumber>
    </recommendedName>
</protein>
<dbReference type="SMART" id="SM00479">
    <property type="entry name" value="EXOIII"/>
    <property type="match status" value="1"/>
</dbReference>
<dbReference type="HAMAP" id="MF_00045">
    <property type="entry name" value="Oligoribonuclease"/>
    <property type="match status" value="1"/>
</dbReference>
<comment type="similarity">
    <text evidence="1 5">Belongs to the oligoribonuclease family.</text>
</comment>
<organism evidence="7 8">
    <name type="scientific">Acidovorax lacteus</name>
    <dbReference type="NCBI Taxonomy" id="1924988"/>
    <lineage>
        <taxon>Bacteria</taxon>
        <taxon>Pseudomonadati</taxon>
        <taxon>Pseudomonadota</taxon>
        <taxon>Betaproteobacteria</taxon>
        <taxon>Burkholderiales</taxon>
        <taxon>Comamonadaceae</taxon>
        <taxon>Acidovorax</taxon>
    </lineage>
</organism>
<feature type="domain" description="Exonuclease" evidence="6">
    <location>
        <begin position="18"/>
        <end position="191"/>
    </location>
</feature>
<feature type="active site" evidence="5">
    <location>
        <position position="140"/>
    </location>
</feature>
<dbReference type="InterPro" id="IPR012337">
    <property type="entry name" value="RNaseH-like_sf"/>
</dbReference>
<name>A0ABP8LFP6_9BURK</name>
<evidence type="ECO:0000256" key="5">
    <source>
        <dbReference type="HAMAP-Rule" id="MF_00045"/>
    </source>
</evidence>
<comment type="subcellular location">
    <subcellularLocation>
        <location evidence="5">Cytoplasm</location>
    </subcellularLocation>
</comment>
<sequence length="192" mass="21677">MSDLHNPTTAVLSKSDQNLVWLDCEMTGLQPDTDRIIEIAVVVTGPNLEPRVEGPVLAIHQSDDVLGRMDAWNRGTHGKSGLTERVRASTITEADAEAQVLAFLQQYVPKGVAPMCGNSIGQDRRFLVRYMPKLEAFFHYRNVDVSTLKELAKRWKPEAYTSFKKAQRHTALADVHESIDELAHYREHLLRV</sequence>
<evidence type="ECO:0000313" key="8">
    <source>
        <dbReference type="Proteomes" id="UP001501788"/>
    </source>
</evidence>
<dbReference type="EMBL" id="BAABEX010000029">
    <property type="protein sequence ID" value="GAA4428002.1"/>
    <property type="molecule type" value="Genomic_DNA"/>
</dbReference>
<dbReference type="InterPro" id="IPR022894">
    <property type="entry name" value="Oligoribonuclease"/>
</dbReference>
<dbReference type="PANTHER" id="PTHR11046">
    <property type="entry name" value="OLIGORIBONUCLEASE, MITOCHONDRIAL"/>
    <property type="match status" value="1"/>
</dbReference>
<reference evidence="8" key="1">
    <citation type="journal article" date="2019" name="Int. J. Syst. Evol. Microbiol.">
        <title>The Global Catalogue of Microorganisms (GCM) 10K type strain sequencing project: providing services to taxonomists for standard genome sequencing and annotation.</title>
        <authorList>
            <consortium name="The Broad Institute Genomics Platform"/>
            <consortium name="The Broad Institute Genome Sequencing Center for Infectious Disease"/>
            <person name="Wu L."/>
            <person name="Ma J."/>
        </authorList>
    </citation>
    <scope>NUCLEOTIDE SEQUENCE [LARGE SCALE GENOMIC DNA]</scope>
    <source>
        <strain evidence="8">JCM 31890</strain>
    </source>
</reference>
<evidence type="ECO:0000313" key="7">
    <source>
        <dbReference type="EMBL" id="GAA4428002.1"/>
    </source>
</evidence>
<dbReference type="EC" id="3.1.-.-" evidence="5"/>
<evidence type="ECO:0000256" key="4">
    <source>
        <dbReference type="ARBA" id="ARBA00022839"/>
    </source>
</evidence>
<dbReference type="CDD" id="cd06135">
    <property type="entry name" value="Orn"/>
    <property type="match status" value="1"/>
</dbReference>
<keyword evidence="4 5" id="KW-0269">Exonuclease</keyword>
<evidence type="ECO:0000256" key="2">
    <source>
        <dbReference type="ARBA" id="ARBA00022722"/>
    </source>
</evidence>
<evidence type="ECO:0000256" key="1">
    <source>
        <dbReference type="ARBA" id="ARBA00009921"/>
    </source>
</evidence>
<dbReference type="SUPFAM" id="SSF53098">
    <property type="entry name" value="Ribonuclease H-like"/>
    <property type="match status" value="1"/>
</dbReference>
<evidence type="ECO:0000259" key="6">
    <source>
        <dbReference type="SMART" id="SM00479"/>
    </source>
</evidence>
<dbReference type="Proteomes" id="UP001501788">
    <property type="component" value="Unassembled WGS sequence"/>
</dbReference>
<dbReference type="Gene3D" id="3.30.420.10">
    <property type="entry name" value="Ribonuclease H-like superfamily/Ribonuclease H"/>
    <property type="match status" value="1"/>
</dbReference>
<keyword evidence="3 5" id="KW-0378">Hydrolase</keyword>
<comment type="function">
    <text evidence="5">3'-to-5' exoribonuclease specific for small oligoribonucleotides.</text>
</comment>
<dbReference type="PANTHER" id="PTHR11046:SF0">
    <property type="entry name" value="OLIGORIBONUCLEASE, MITOCHONDRIAL"/>
    <property type="match status" value="1"/>
</dbReference>
<dbReference type="RefSeq" id="WP_345065970.1">
    <property type="nucleotide sequence ID" value="NZ_BAABEX010000029.1"/>
</dbReference>
<evidence type="ECO:0000256" key="3">
    <source>
        <dbReference type="ARBA" id="ARBA00022801"/>
    </source>
</evidence>
<dbReference type="InterPro" id="IPR013520">
    <property type="entry name" value="Ribonucl_H"/>
</dbReference>
<keyword evidence="8" id="KW-1185">Reference proteome</keyword>